<dbReference type="Pfam" id="PF01882">
    <property type="entry name" value="DUF58"/>
    <property type="match status" value="1"/>
</dbReference>
<dbReference type="PANTHER" id="PTHR33608">
    <property type="entry name" value="BLL2464 PROTEIN"/>
    <property type="match status" value="1"/>
</dbReference>
<dbReference type="GeneID" id="99985037"/>
<accession>A0A1I0MCG7</accession>
<feature type="domain" description="DUF58" evidence="2">
    <location>
        <begin position="205"/>
        <end position="371"/>
    </location>
</feature>
<gene>
    <name evidence="3" type="ORF">SAMN05216290_0274</name>
</gene>
<feature type="transmembrane region" description="Helical" evidence="1">
    <location>
        <begin position="40"/>
        <end position="58"/>
    </location>
</feature>
<evidence type="ECO:0000259" key="2">
    <source>
        <dbReference type="Pfam" id="PF01882"/>
    </source>
</evidence>
<dbReference type="RefSeq" id="WP_090256599.1">
    <property type="nucleotide sequence ID" value="NZ_FOIR01000001.1"/>
</dbReference>
<proteinExistence type="predicted"/>
<organism evidence="3 4">
    <name type="scientific">Roseivirga pacifica</name>
    <dbReference type="NCBI Taxonomy" id="1267423"/>
    <lineage>
        <taxon>Bacteria</taxon>
        <taxon>Pseudomonadati</taxon>
        <taxon>Bacteroidota</taxon>
        <taxon>Cytophagia</taxon>
        <taxon>Cytophagales</taxon>
        <taxon>Roseivirgaceae</taxon>
        <taxon>Roseivirga</taxon>
    </lineage>
</organism>
<dbReference type="AlphaFoldDB" id="A0A1I0MCG7"/>
<keyword evidence="4" id="KW-1185">Reference proteome</keyword>
<dbReference type="PANTHER" id="PTHR33608:SF3">
    <property type="entry name" value="SLR2013 PROTEIN"/>
    <property type="match status" value="1"/>
</dbReference>
<dbReference type="EMBL" id="FOIR01000001">
    <property type="protein sequence ID" value="SEV85982.1"/>
    <property type="molecule type" value="Genomic_DNA"/>
</dbReference>
<keyword evidence="1" id="KW-0812">Transmembrane</keyword>
<name>A0A1I0MCG7_9BACT</name>
<dbReference type="OrthoDB" id="845740at2"/>
<protein>
    <submittedName>
        <fullName evidence="3">Uncharacterized conserved protein, DUF58 family, contains vWF domain</fullName>
    </submittedName>
</protein>
<evidence type="ECO:0000313" key="3">
    <source>
        <dbReference type="EMBL" id="SEV85982.1"/>
    </source>
</evidence>
<keyword evidence="1" id="KW-0472">Membrane</keyword>
<dbReference type="Proteomes" id="UP000199437">
    <property type="component" value="Unassembled WGS sequence"/>
</dbReference>
<sequence>MKQFFRSYYLTPRVYGGLGVLIAIFILAYVVPWLFYPAEILTYLFLVAIVGDSLVLFLNKKGITAERICAEKFSNGDENLVKLVLESRFNFPVQATVYDELPEQFQIRDHQFHTALKPLEPIELSYNLRPVKRGSYQFGIINVLVVSPAGLVRRRFQLGTERAIAVYPSFVQMRKYELLAISNQLKEFGVKKIRRIGNNMEFEQIKNYVSGDDYRKVNWKATARKGHLMVNQYQEEKSQQVYSVIDKGRVMQQPFEGLSLLDYSVNSSLAISNIALKKGDKAGIVTFQDKVNSMLPASNRNMQLNLILEHLYKQKTAYKESDFSRLYITLKRKVNQRALVLLYTNFESLSSMRRQLPSMRKIAQQHLLVCIFFENTEVDGLINTSANDIEDVYTKGIAEQLVFEKKQIVKELKSHGIHTILTPPKELSVNTINKYLELKSRGLI</sequence>
<dbReference type="STRING" id="1267423.SAMN05216290_0274"/>
<keyword evidence="1" id="KW-1133">Transmembrane helix</keyword>
<dbReference type="InterPro" id="IPR002881">
    <property type="entry name" value="DUF58"/>
</dbReference>
<evidence type="ECO:0000256" key="1">
    <source>
        <dbReference type="SAM" id="Phobius"/>
    </source>
</evidence>
<feature type="transmembrane region" description="Helical" evidence="1">
    <location>
        <begin position="12"/>
        <end position="34"/>
    </location>
</feature>
<reference evidence="4" key="1">
    <citation type="submission" date="2016-10" db="EMBL/GenBank/DDBJ databases">
        <authorList>
            <person name="Varghese N."/>
            <person name="Submissions S."/>
        </authorList>
    </citation>
    <scope>NUCLEOTIDE SEQUENCE [LARGE SCALE GENOMIC DNA]</scope>
    <source>
        <strain evidence="4">CGMCC 1.12402</strain>
    </source>
</reference>
<evidence type="ECO:0000313" key="4">
    <source>
        <dbReference type="Proteomes" id="UP000199437"/>
    </source>
</evidence>